<feature type="region of interest" description="Disordered" evidence="1">
    <location>
        <begin position="135"/>
        <end position="159"/>
    </location>
</feature>
<keyword evidence="3" id="KW-1185">Reference proteome</keyword>
<protein>
    <submittedName>
        <fullName evidence="2">Uncharacterized protein</fullName>
    </submittedName>
</protein>
<dbReference type="AlphaFoldDB" id="A0AAV5C8W1"/>
<feature type="region of interest" description="Disordered" evidence="1">
    <location>
        <begin position="1"/>
        <end position="85"/>
    </location>
</feature>
<evidence type="ECO:0000313" key="2">
    <source>
        <dbReference type="EMBL" id="GJM94590.1"/>
    </source>
</evidence>
<dbReference type="Proteomes" id="UP001054889">
    <property type="component" value="Unassembled WGS sequence"/>
</dbReference>
<feature type="compositionally biased region" description="Basic and acidic residues" evidence="1">
    <location>
        <begin position="52"/>
        <end position="63"/>
    </location>
</feature>
<reference evidence="2" key="1">
    <citation type="journal article" date="2018" name="DNA Res.">
        <title>Multiple hybrid de novo genome assembly of finger millet, an orphan allotetraploid crop.</title>
        <authorList>
            <person name="Hatakeyama M."/>
            <person name="Aluri S."/>
            <person name="Balachadran M.T."/>
            <person name="Sivarajan S.R."/>
            <person name="Patrignani A."/>
            <person name="Gruter S."/>
            <person name="Poveda L."/>
            <person name="Shimizu-Inatsugi R."/>
            <person name="Baeten J."/>
            <person name="Francoijs K.J."/>
            <person name="Nataraja K.N."/>
            <person name="Reddy Y.A.N."/>
            <person name="Phadnis S."/>
            <person name="Ravikumar R.L."/>
            <person name="Schlapbach R."/>
            <person name="Sreeman S.M."/>
            <person name="Shimizu K.K."/>
        </authorList>
    </citation>
    <scope>NUCLEOTIDE SEQUENCE</scope>
</reference>
<evidence type="ECO:0000256" key="1">
    <source>
        <dbReference type="SAM" id="MobiDB-lite"/>
    </source>
</evidence>
<sequence>MLVLGKDEQKSRKERRKEARQEKQKLRFLSWVQHQGGKKKKPTMPAVEPNPVEEKKPKKESTAVRKKRKREPEGKGKPKSNFQEYLEMEMGGAVSREEDLEMERRLAKKLKVKKGKLGGDDGMDDLFAGLGFDGDFGSDATTTTTTTTKPFYPKQVGVG</sequence>
<name>A0AAV5C8W1_ELECO</name>
<feature type="compositionally biased region" description="Basic and acidic residues" evidence="1">
    <location>
        <begin position="1"/>
        <end position="25"/>
    </location>
</feature>
<organism evidence="2 3">
    <name type="scientific">Eleusine coracana subsp. coracana</name>
    <dbReference type="NCBI Taxonomy" id="191504"/>
    <lineage>
        <taxon>Eukaryota</taxon>
        <taxon>Viridiplantae</taxon>
        <taxon>Streptophyta</taxon>
        <taxon>Embryophyta</taxon>
        <taxon>Tracheophyta</taxon>
        <taxon>Spermatophyta</taxon>
        <taxon>Magnoliopsida</taxon>
        <taxon>Liliopsida</taxon>
        <taxon>Poales</taxon>
        <taxon>Poaceae</taxon>
        <taxon>PACMAD clade</taxon>
        <taxon>Chloridoideae</taxon>
        <taxon>Cynodonteae</taxon>
        <taxon>Eleusininae</taxon>
        <taxon>Eleusine</taxon>
    </lineage>
</organism>
<gene>
    <name evidence="2" type="primary">ga11250</name>
    <name evidence="2" type="ORF">PR202_ga11250</name>
</gene>
<proteinExistence type="predicted"/>
<dbReference type="EMBL" id="BQKI01000005">
    <property type="protein sequence ID" value="GJM94590.1"/>
    <property type="molecule type" value="Genomic_DNA"/>
</dbReference>
<accession>A0AAV5C8W1</accession>
<feature type="compositionally biased region" description="Low complexity" evidence="1">
    <location>
        <begin position="135"/>
        <end position="148"/>
    </location>
</feature>
<reference evidence="2" key="2">
    <citation type="submission" date="2021-12" db="EMBL/GenBank/DDBJ databases">
        <title>Resequencing data analysis of finger millet.</title>
        <authorList>
            <person name="Hatakeyama M."/>
            <person name="Aluri S."/>
            <person name="Balachadran M.T."/>
            <person name="Sivarajan S.R."/>
            <person name="Poveda L."/>
            <person name="Shimizu-Inatsugi R."/>
            <person name="Schlapbach R."/>
            <person name="Sreeman S.M."/>
            <person name="Shimizu K.K."/>
        </authorList>
    </citation>
    <scope>NUCLEOTIDE SEQUENCE</scope>
</reference>
<evidence type="ECO:0000313" key="3">
    <source>
        <dbReference type="Proteomes" id="UP001054889"/>
    </source>
</evidence>
<comment type="caution">
    <text evidence="2">The sequence shown here is derived from an EMBL/GenBank/DDBJ whole genome shotgun (WGS) entry which is preliminary data.</text>
</comment>